<proteinExistence type="predicted"/>
<protein>
    <submittedName>
        <fullName evidence="1">Uncharacterized protein</fullName>
    </submittedName>
</protein>
<name>A0A0A9ARR4_ARUDO</name>
<reference evidence="1" key="1">
    <citation type="submission" date="2014-09" db="EMBL/GenBank/DDBJ databases">
        <authorList>
            <person name="Magalhaes I.L.F."/>
            <person name="Oliveira U."/>
            <person name="Santos F.R."/>
            <person name="Vidigal T.H.D.A."/>
            <person name="Brescovit A.D."/>
            <person name="Santos A.J."/>
        </authorList>
    </citation>
    <scope>NUCLEOTIDE SEQUENCE</scope>
    <source>
        <tissue evidence="1">Shoot tissue taken approximately 20 cm above the soil surface</tissue>
    </source>
</reference>
<dbReference type="EMBL" id="GBRH01245352">
    <property type="protein sequence ID" value="JAD52543.1"/>
    <property type="molecule type" value="Transcribed_RNA"/>
</dbReference>
<evidence type="ECO:0000313" key="1">
    <source>
        <dbReference type="EMBL" id="JAD52543.1"/>
    </source>
</evidence>
<reference evidence="1" key="2">
    <citation type="journal article" date="2015" name="Data Brief">
        <title>Shoot transcriptome of the giant reed, Arundo donax.</title>
        <authorList>
            <person name="Barrero R.A."/>
            <person name="Guerrero F.D."/>
            <person name="Moolhuijzen P."/>
            <person name="Goolsby J.A."/>
            <person name="Tidwell J."/>
            <person name="Bellgard S.E."/>
            <person name="Bellgard M.I."/>
        </authorList>
    </citation>
    <scope>NUCLEOTIDE SEQUENCE</scope>
    <source>
        <tissue evidence="1">Shoot tissue taken approximately 20 cm above the soil surface</tissue>
    </source>
</reference>
<dbReference type="AlphaFoldDB" id="A0A0A9ARR4"/>
<organism evidence="1">
    <name type="scientific">Arundo donax</name>
    <name type="common">Giant reed</name>
    <name type="synonym">Donax arundinaceus</name>
    <dbReference type="NCBI Taxonomy" id="35708"/>
    <lineage>
        <taxon>Eukaryota</taxon>
        <taxon>Viridiplantae</taxon>
        <taxon>Streptophyta</taxon>
        <taxon>Embryophyta</taxon>
        <taxon>Tracheophyta</taxon>
        <taxon>Spermatophyta</taxon>
        <taxon>Magnoliopsida</taxon>
        <taxon>Liliopsida</taxon>
        <taxon>Poales</taxon>
        <taxon>Poaceae</taxon>
        <taxon>PACMAD clade</taxon>
        <taxon>Arundinoideae</taxon>
        <taxon>Arundineae</taxon>
        <taxon>Arundo</taxon>
    </lineage>
</organism>
<accession>A0A0A9ARR4</accession>
<sequence length="33" mass="3686">MFSNLAGQLLLYISTYTRSGCLSYLGLVHLLTH</sequence>